<protein>
    <submittedName>
        <fullName evidence="2">Predicted protein</fullName>
    </submittedName>
</protein>
<name>D7KJ85_ARALL</name>
<dbReference type="HOGENOM" id="CLU_2336506_0_0_1"/>
<organism evidence="3">
    <name type="scientific">Arabidopsis lyrata subsp. lyrata</name>
    <name type="common">Lyre-leaved rock-cress</name>
    <dbReference type="NCBI Taxonomy" id="81972"/>
    <lineage>
        <taxon>Eukaryota</taxon>
        <taxon>Viridiplantae</taxon>
        <taxon>Streptophyta</taxon>
        <taxon>Embryophyta</taxon>
        <taxon>Tracheophyta</taxon>
        <taxon>Spermatophyta</taxon>
        <taxon>Magnoliopsida</taxon>
        <taxon>eudicotyledons</taxon>
        <taxon>Gunneridae</taxon>
        <taxon>Pentapetalae</taxon>
        <taxon>rosids</taxon>
        <taxon>malvids</taxon>
        <taxon>Brassicales</taxon>
        <taxon>Brassicaceae</taxon>
        <taxon>Camelineae</taxon>
        <taxon>Arabidopsis</taxon>
    </lineage>
</organism>
<dbReference type="Proteomes" id="UP000008694">
    <property type="component" value="Unassembled WGS sequence"/>
</dbReference>
<reference evidence="3" key="1">
    <citation type="journal article" date="2011" name="Nat. Genet.">
        <title>The Arabidopsis lyrata genome sequence and the basis of rapid genome size change.</title>
        <authorList>
            <person name="Hu T.T."/>
            <person name="Pattyn P."/>
            <person name="Bakker E.G."/>
            <person name="Cao J."/>
            <person name="Cheng J.-F."/>
            <person name="Clark R.M."/>
            <person name="Fahlgren N."/>
            <person name="Fawcett J.A."/>
            <person name="Grimwood J."/>
            <person name="Gundlach H."/>
            <person name="Haberer G."/>
            <person name="Hollister J.D."/>
            <person name="Ossowski S."/>
            <person name="Ottilar R.P."/>
            <person name="Salamov A.A."/>
            <person name="Schneeberger K."/>
            <person name="Spannagl M."/>
            <person name="Wang X."/>
            <person name="Yang L."/>
            <person name="Nasrallah M.E."/>
            <person name="Bergelson J."/>
            <person name="Carrington J.C."/>
            <person name="Gaut B.S."/>
            <person name="Schmutz J."/>
            <person name="Mayer K.F.X."/>
            <person name="Van de Peer Y."/>
            <person name="Grigoriev I.V."/>
            <person name="Nordborg M."/>
            <person name="Weigel D."/>
            <person name="Guo Y.-L."/>
        </authorList>
    </citation>
    <scope>NUCLEOTIDE SEQUENCE [LARGE SCALE GENOMIC DNA]</scope>
    <source>
        <strain evidence="3">cv. MN47</strain>
    </source>
</reference>
<evidence type="ECO:0000313" key="3">
    <source>
        <dbReference type="Proteomes" id="UP000008694"/>
    </source>
</evidence>
<keyword evidence="3" id="KW-1185">Reference proteome</keyword>
<accession>D7KJ85</accession>
<proteinExistence type="predicted"/>
<feature type="region of interest" description="Disordered" evidence="1">
    <location>
        <begin position="77"/>
        <end position="102"/>
    </location>
</feature>
<dbReference type="AlphaFoldDB" id="D7KJ85"/>
<gene>
    <name evidence="2" type="ORF">ARALYDRAFT_890937</name>
</gene>
<dbReference type="Gramene" id="scaffold_103731.1">
    <property type="protein sequence ID" value="scaffold_103731.1"/>
    <property type="gene ID" value="scaffold_103731.1"/>
</dbReference>
<dbReference type="EMBL" id="GL348713">
    <property type="protein sequence ID" value="EFH67308.1"/>
    <property type="molecule type" value="Genomic_DNA"/>
</dbReference>
<evidence type="ECO:0000313" key="2">
    <source>
        <dbReference type="EMBL" id="EFH67308.1"/>
    </source>
</evidence>
<sequence>MVINLQHPLPIATKPILVKSPEFLIDNDCNPPHRATPSNLLYSIVEQTSWNCPSFNVLSFLDLEFYVSKATPLCFTSHPSLRQEPAPLDSVNQRKPQLASPP</sequence>
<evidence type="ECO:0000256" key="1">
    <source>
        <dbReference type="SAM" id="MobiDB-lite"/>
    </source>
</evidence>